<dbReference type="Proteomes" id="UP001234989">
    <property type="component" value="Chromosome 5"/>
</dbReference>
<feature type="domain" description="DUF4218" evidence="2">
    <location>
        <begin position="627"/>
        <end position="737"/>
    </location>
</feature>
<dbReference type="AlphaFoldDB" id="A0AAF0QXF5"/>
<feature type="region of interest" description="Disordered" evidence="1">
    <location>
        <begin position="1015"/>
        <end position="1043"/>
    </location>
</feature>
<evidence type="ECO:0000256" key="1">
    <source>
        <dbReference type="SAM" id="MobiDB-lite"/>
    </source>
</evidence>
<organism evidence="3 4">
    <name type="scientific">Solanum verrucosum</name>
    <dbReference type="NCBI Taxonomy" id="315347"/>
    <lineage>
        <taxon>Eukaryota</taxon>
        <taxon>Viridiplantae</taxon>
        <taxon>Streptophyta</taxon>
        <taxon>Embryophyta</taxon>
        <taxon>Tracheophyta</taxon>
        <taxon>Spermatophyta</taxon>
        <taxon>Magnoliopsida</taxon>
        <taxon>eudicotyledons</taxon>
        <taxon>Gunneridae</taxon>
        <taxon>Pentapetalae</taxon>
        <taxon>asterids</taxon>
        <taxon>lamiids</taxon>
        <taxon>Solanales</taxon>
        <taxon>Solanaceae</taxon>
        <taxon>Solanoideae</taxon>
        <taxon>Solaneae</taxon>
        <taxon>Solanum</taxon>
    </lineage>
</organism>
<dbReference type="PANTHER" id="PTHR10775:SF172">
    <property type="entry name" value="TNP2, PARTIAL"/>
    <property type="match status" value="1"/>
</dbReference>
<proteinExistence type="predicted"/>
<dbReference type="Pfam" id="PF02992">
    <property type="entry name" value="Transposase_21"/>
    <property type="match status" value="1"/>
</dbReference>
<feature type="compositionally biased region" description="Acidic residues" evidence="1">
    <location>
        <begin position="1024"/>
        <end position="1043"/>
    </location>
</feature>
<evidence type="ECO:0000313" key="3">
    <source>
        <dbReference type="EMBL" id="WMV30213.1"/>
    </source>
</evidence>
<dbReference type="PANTHER" id="PTHR10775">
    <property type="entry name" value="OS08G0208400 PROTEIN"/>
    <property type="match status" value="1"/>
</dbReference>
<name>A0AAF0QXF5_SOLVR</name>
<dbReference type="EMBL" id="CP133616">
    <property type="protein sequence ID" value="WMV30213.1"/>
    <property type="molecule type" value="Genomic_DNA"/>
</dbReference>
<gene>
    <name evidence="3" type="ORF">MTR67_023598</name>
</gene>
<dbReference type="Pfam" id="PF13960">
    <property type="entry name" value="DUF4218"/>
    <property type="match status" value="1"/>
</dbReference>
<sequence>MVEGHLICHGFVHGYTKWVFHGEGFSSRNTPHPTNDEETSNMNDDIDRLLHNTFRNVEDDQRHEGVREGPSKYAKRFSKLVEEGKEELYPGCKNFSKLSFTIRLYLFKCIHKLTDVAFSDLLDLIREAFPLAQIPESFYKAKKVIKDLGLHYEKIHACTNDCMLFWNDNAKLDNCSVCGASRWKNVRNDLTNKVTKIPVKVLRYFPLKPRLQRIFMCSETSVAMRWHDTERPKDGNLRHPADGEAWKDFDSLHPEFANDARNVRLGLSSDGFNPFRTMSISHSTWPVMLMNYNLSPWSCMKSENIMLSMIIPGPSSPGNDIDVYLQPLIAELKELWEVGLETYDVVTNQTFQMRAALLWTISDFPALTMLSGWSTKGRWACPTCNHNTCSQYLKHSRKMCYLGHRAFLPSDHPFRRDKKSFNGKEEHKVAPTPLSGVQVLEELREFNNVFGKNNKKRKRKNDGPWKNKSIFFELPYWATNKLRHNLDVMHIEKNICDSLLGTLLDILGKSKDHINSRYDLYEMGICKELQPVKDCATGNIHLAKACFSMKPSEKKLFCTVLKDAKLPKGCASNISSHVQIEEMKVSGYKSHDAHFIMHYLLQVAVRKVLPKNVSMVLIRLGNFFRAICSKVIRRNDLDKMKTENIDIECELEKIFPPSFFDIMTHLPIHLVDEIKLGGPTHLRWMYSTERTMCNFKELVRNRKNPEGSIVEGFSAVDCLNFCSIHLPNTVKTRLSRYQMEDDEDIQTEEGDVSPLFPKTGHPIGSENIRKGKSIIMEQHEWFEAHRYTLFNTGDEQVETFIKEHKSLIDNRTRGNAWVKARVHSREFGDWFRNKVKNIEVSNHIRWLAKGPNFVAKRYTRYFINGYQFHTKTRDAPCKTQNNGVTLSATTDSFASARDQNPVDGMVIYYGIIQDIIEIDNWGCFSVVLFKCDWFHNEVDEYGLTRTQLRKMFIMQDKVPVDLYDLEEESCPNIEETFWREPNDDIGSSERLLDVDVRWSREDLPVDIIDVPSIAQHSQDVAMETSEEEDDFDDTDWDWMEADD</sequence>
<evidence type="ECO:0000313" key="4">
    <source>
        <dbReference type="Proteomes" id="UP001234989"/>
    </source>
</evidence>
<dbReference type="InterPro" id="IPR004242">
    <property type="entry name" value="Transposase_21"/>
</dbReference>
<evidence type="ECO:0000259" key="2">
    <source>
        <dbReference type="Pfam" id="PF13960"/>
    </source>
</evidence>
<reference evidence="3" key="1">
    <citation type="submission" date="2023-08" db="EMBL/GenBank/DDBJ databases">
        <title>A de novo genome assembly of Solanum verrucosum Schlechtendal, a Mexican diploid species geographically isolated from the other diploid A-genome species in potato relatives.</title>
        <authorList>
            <person name="Hosaka K."/>
        </authorList>
    </citation>
    <scope>NUCLEOTIDE SEQUENCE</scope>
    <source>
        <tissue evidence="3">Young leaves</tissue>
    </source>
</reference>
<dbReference type="InterPro" id="IPR025452">
    <property type="entry name" value="DUF4218"/>
</dbReference>
<keyword evidence="4" id="KW-1185">Reference proteome</keyword>
<protein>
    <recommendedName>
        <fullName evidence="2">DUF4218 domain-containing protein</fullName>
    </recommendedName>
</protein>
<accession>A0AAF0QXF5</accession>